<protein>
    <submittedName>
        <fullName evidence="3">Tripartite tricarboxylate transporter TctB family protein</fullName>
    </submittedName>
</protein>
<feature type="transmembrane region" description="Helical" evidence="1">
    <location>
        <begin position="52"/>
        <end position="70"/>
    </location>
</feature>
<dbReference type="Pfam" id="PF07331">
    <property type="entry name" value="TctB"/>
    <property type="match status" value="1"/>
</dbReference>
<dbReference type="AlphaFoldDB" id="A0A3S3UBQ8"/>
<keyword evidence="1" id="KW-0812">Transmembrane</keyword>
<name>A0A3S3UBQ8_9RHOB</name>
<accession>A0A3S3UBQ8</accession>
<dbReference type="RefSeq" id="WP_128489061.1">
    <property type="nucleotide sequence ID" value="NZ_JBHLXB010000003.1"/>
</dbReference>
<feature type="transmembrane region" description="Helical" evidence="1">
    <location>
        <begin position="12"/>
        <end position="32"/>
    </location>
</feature>
<evidence type="ECO:0000313" key="3">
    <source>
        <dbReference type="EMBL" id="RWY40976.1"/>
    </source>
</evidence>
<gene>
    <name evidence="3" type="ORF">EP867_10845</name>
</gene>
<proteinExistence type="predicted"/>
<evidence type="ECO:0000259" key="2">
    <source>
        <dbReference type="Pfam" id="PF07331"/>
    </source>
</evidence>
<keyword evidence="1" id="KW-1133">Transmembrane helix</keyword>
<dbReference type="OrthoDB" id="5186924at2"/>
<evidence type="ECO:0000256" key="1">
    <source>
        <dbReference type="SAM" id="Phobius"/>
    </source>
</evidence>
<reference evidence="3 4" key="1">
    <citation type="journal article" date="2015" name="Int. J. Syst. Evol. Microbiol.">
        <title>Gemmobacter intermedius sp. nov., isolated from a white stork (Ciconia ciconia).</title>
        <authorList>
            <person name="Kampfer P."/>
            <person name="Jerzak L."/>
            <person name="Wilharm G."/>
            <person name="Golke J."/>
            <person name="Busse H.J."/>
            <person name="Glaeser S.P."/>
        </authorList>
    </citation>
    <scope>NUCLEOTIDE SEQUENCE [LARGE SCALE GENOMIC DNA]</scope>
    <source>
        <strain evidence="3 4">119/4</strain>
    </source>
</reference>
<sequence length="153" mass="16364">MSGGAQTARKLNYWELAIAGVIVAIGVTLIVTGGQFGTGSFRRIGPGFFPSAAGWLMVFFGICCGLEARYSTARPPAIRPRVLLVCFGALLVFALIVKPLGLVPASFALVFISRFAEPGNPVLGGFILSLMAGLFSWGVFILGLRLPLQPFWW</sequence>
<feature type="transmembrane region" description="Helical" evidence="1">
    <location>
        <begin position="82"/>
        <end position="102"/>
    </location>
</feature>
<dbReference type="Proteomes" id="UP000287168">
    <property type="component" value="Unassembled WGS sequence"/>
</dbReference>
<dbReference type="EMBL" id="SBLC01000013">
    <property type="protein sequence ID" value="RWY40976.1"/>
    <property type="molecule type" value="Genomic_DNA"/>
</dbReference>
<organism evidence="3 4">
    <name type="scientific">Falsigemmobacter intermedius</name>
    <dbReference type="NCBI Taxonomy" id="1553448"/>
    <lineage>
        <taxon>Bacteria</taxon>
        <taxon>Pseudomonadati</taxon>
        <taxon>Pseudomonadota</taxon>
        <taxon>Alphaproteobacteria</taxon>
        <taxon>Rhodobacterales</taxon>
        <taxon>Paracoccaceae</taxon>
        <taxon>Falsigemmobacter</taxon>
    </lineage>
</organism>
<dbReference type="InterPro" id="IPR009936">
    <property type="entry name" value="DUF1468"/>
</dbReference>
<evidence type="ECO:0000313" key="4">
    <source>
        <dbReference type="Proteomes" id="UP000287168"/>
    </source>
</evidence>
<feature type="domain" description="DUF1468" evidence="2">
    <location>
        <begin position="17"/>
        <end position="148"/>
    </location>
</feature>
<keyword evidence="1" id="KW-0472">Membrane</keyword>
<keyword evidence="4" id="KW-1185">Reference proteome</keyword>
<feature type="transmembrane region" description="Helical" evidence="1">
    <location>
        <begin position="122"/>
        <end position="144"/>
    </location>
</feature>
<comment type="caution">
    <text evidence="3">The sequence shown here is derived from an EMBL/GenBank/DDBJ whole genome shotgun (WGS) entry which is preliminary data.</text>
</comment>